<protein>
    <submittedName>
        <fullName evidence="2">Uncharacterized protein</fullName>
    </submittedName>
</protein>
<evidence type="ECO:0000313" key="2">
    <source>
        <dbReference type="EMBL" id="MCC0094185.1"/>
    </source>
</evidence>
<evidence type="ECO:0000256" key="1">
    <source>
        <dbReference type="SAM" id="MobiDB-lite"/>
    </source>
</evidence>
<name>A0ABS8DZT0_9ACTN</name>
<comment type="caution">
    <text evidence="2">The sequence shown here is derived from an EMBL/GenBank/DDBJ whole genome shotgun (WGS) entry which is preliminary data.</text>
</comment>
<evidence type="ECO:0000313" key="3">
    <source>
        <dbReference type="Proteomes" id="UP001520654"/>
    </source>
</evidence>
<organism evidence="2 3">
    <name type="scientific">Streptomyces flavotricini</name>
    <dbReference type="NCBI Taxonomy" id="66888"/>
    <lineage>
        <taxon>Bacteria</taxon>
        <taxon>Bacillati</taxon>
        <taxon>Actinomycetota</taxon>
        <taxon>Actinomycetes</taxon>
        <taxon>Kitasatosporales</taxon>
        <taxon>Streptomycetaceae</taxon>
        <taxon>Streptomyces</taxon>
    </lineage>
</organism>
<feature type="region of interest" description="Disordered" evidence="1">
    <location>
        <begin position="1"/>
        <end position="24"/>
    </location>
</feature>
<reference evidence="2 3" key="1">
    <citation type="submission" date="2021-08" db="EMBL/GenBank/DDBJ databases">
        <title>Genomic Architecture of Streptomyces flavotricini NGL1 and Streptomyces erythrochromogenes HMS4 With Differential Plant Beneficial attributes and laccase production capabilities.</title>
        <authorList>
            <person name="Salwan R."/>
            <person name="Kaur R."/>
            <person name="Sharma V."/>
        </authorList>
    </citation>
    <scope>NUCLEOTIDE SEQUENCE [LARGE SCALE GENOMIC DNA]</scope>
    <source>
        <strain evidence="2 3">NGL1</strain>
    </source>
</reference>
<accession>A0ABS8DZT0</accession>
<gene>
    <name evidence="2" type="ORF">K7B10_05145</name>
</gene>
<proteinExistence type="predicted"/>
<sequence>MRDPHAVPRLVAAPGAPAEPGPLPRCPVCGSAPERISWRQCPGRPVALVFEPCGDRYTSPAAPILAVTPPVPAGSPVPARPPVRLGG</sequence>
<keyword evidence="3" id="KW-1185">Reference proteome</keyword>
<dbReference type="EMBL" id="JAINUL010000001">
    <property type="protein sequence ID" value="MCC0094185.1"/>
    <property type="molecule type" value="Genomic_DNA"/>
</dbReference>
<dbReference type="Proteomes" id="UP001520654">
    <property type="component" value="Unassembled WGS sequence"/>
</dbReference>